<dbReference type="Proteomes" id="UP000284057">
    <property type="component" value="Unassembled WGS sequence"/>
</dbReference>
<keyword evidence="6 7" id="KW-0472">Membrane</keyword>
<dbReference type="GO" id="GO:0005886">
    <property type="term" value="C:plasma membrane"/>
    <property type="evidence" value="ECO:0007669"/>
    <property type="project" value="UniProtKB-SubCell"/>
</dbReference>
<keyword evidence="10" id="KW-1185">Reference proteome</keyword>
<accession>A0A418KM31</accession>
<keyword evidence="4 7" id="KW-0812">Transmembrane</keyword>
<evidence type="ECO:0000256" key="1">
    <source>
        <dbReference type="ARBA" id="ARBA00004651"/>
    </source>
</evidence>
<dbReference type="SUPFAM" id="SSF161098">
    <property type="entry name" value="MetI-like"/>
    <property type="match status" value="1"/>
</dbReference>
<organism evidence="9 10">
    <name type="scientific">Jiangella rhizosphaerae</name>
    <dbReference type="NCBI Taxonomy" id="2293569"/>
    <lineage>
        <taxon>Bacteria</taxon>
        <taxon>Bacillati</taxon>
        <taxon>Actinomycetota</taxon>
        <taxon>Actinomycetes</taxon>
        <taxon>Jiangellales</taxon>
        <taxon>Jiangellaceae</taxon>
        <taxon>Jiangella</taxon>
    </lineage>
</organism>
<reference evidence="9 10" key="1">
    <citation type="submission" date="2018-09" db="EMBL/GenBank/DDBJ databases">
        <title>Isolation, diversity and antifungal activity of actinobacteria from wheat.</title>
        <authorList>
            <person name="Han C."/>
        </authorList>
    </citation>
    <scope>NUCLEOTIDE SEQUENCE [LARGE SCALE GENOMIC DNA]</scope>
    <source>
        <strain evidence="9 10">NEAU-YY265</strain>
    </source>
</reference>
<comment type="similarity">
    <text evidence="7">Belongs to the binding-protein-dependent transport system permease family.</text>
</comment>
<evidence type="ECO:0000256" key="3">
    <source>
        <dbReference type="ARBA" id="ARBA00022475"/>
    </source>
</evidence>
<dbReference type="EMBL" id="QUAL01000184">
    <property type="protein sequence ID" value="RIQ19006.1"/>
    <property type="molecule type" value="Genomic_DNA"/>
</dbReference>
<dbReference type="GO" id="GO:0055085">
    <property type="term" value="P:transmembrane transport"/>
    <property type="evidence" value="ECO:0007669"/>
    <property type="project" value="InterPro"/>
</dbReference>
<proteinExistence type="inferred from homology"/>
<comment type="caution">
    <text evidence="9">The sequence shown here is derived from an EMBL/GenBank/DDBJ whole genome shotgun (WGS) entry which is preliminary data.</text>
</comment>
<keyword evidence="5 7" id="KW-1133">Transmembrane helix</keyword>
<protein>
    <submittedName>
        <fullName evidence="9">Sugar ABC transporter permease</fullName>
    </submittedName>
</protein>
<evidence type="ECO:0000256" key="2">
    <source>
        <dbReference type="ARBA" id="ARBA00022448"/>
    </source>
</evidence>
<gene>
    <name evidence="9" type="ORF">DY240_20280</name>
</gene>
<name>A0A418KM31_9ACTN</name>
<evidence type="ECO:0000313" key="9">
    <source>
        <dbReference type="EMBL" id="RIQ19006.1"/>
    </source>
</evidence>
<dbReference type="InterPro" id="IPR050809">
    <property type="entry name" value="UgpAE/MalFG_permease"/>
</dbReference>
<evidence type="ECO:0000256" key="5">
    <source>
        <dbReference type="ARBA" id="ARBA00022989"/>
    </source>
</evidence>
<keyword evidence="2 7" id="KW-0813">Transport</keyword>
<dbReference type="InterPro" id="IPR000515">
    <property type="entry name" value="MetI-like"/>
</dbReference>
<dbReference type="PANTHER" id="PTHR43227">
    <property type="entry name" value="BLL4140 PROTEIN"/>
    <property type="match status" value="1"/>
</dbReference>
<dbReference type="AlphaFoldDB" id="A0A418KM31"/>
<comment type="subcellular location">
    <subcellularLocation>
        <location evidence="1 7">Cell membrane</location>
        <topology evidence="1 7">Multi-pass membrane protein</topology>
    </subcellularLocation>
</comment>
<feature type="transmembrane region" description="Helical" evidence="7">
    <location>
        <begin position="140"/>
        <end position="163"/>
    </location>
</feature>
<dbReference type="InterPro" id="IPR035906">
    <property type="entry name" value="MetI-like_sf"/>
</dbReference>
<dbReference type="PANTHER" id="PTHR43227:SF11">
    <property type="entry name" value="BLL4140 PROTEIN"/>
    <property type="match status" value="1"/>
</dbReference>
<feature type="transmembrane region" description="Helical" evidence="7">
    <location>
        <begin position="51"/>
        <end position="76"/>
    </location>
</feature>
<dbReference type="PROSITE" id="PS50928">
    <property type="entry name" value="ABC_TM1"/>
    <property type="match status" value="1"/>
</dbReference>
<feature type="domain" description="ABC transmembrane type-1" evidence="8">
    <location>
        <begin position="51"/>
        <end position="264"/>
    </location>
</feature>
<evidence type="ECO:0000256" key="6">
    <source>
        <dbReference type="ARBA" id="ARBA00023136"/>
    </source>
</evidence>
<feature type="transmembrane region" description="Helical" evidence="7">
    <location>
        <begin position="243"/>
        <end position="268"/>
    </location>
</feature>
<dbReference type="Gene3D" id="1.10.3720.10">
    <property type="entry name" value="MetI-like"/>
    <property type="match status" value="1"/>
</dbReference>
<feature type="transmembrane region" description="Helical" evidence="7">
    <location>
        <begin position="184"/>
        <end position="205"/>
    </location>
</feature>
<feature type="transmembrane region" description="Helical" evidence="7">
    <location>
        <begin position="88"/>
        <end position="108"/>
    </location>
</feature>
<dbReference type="Pfam" id="PF00528">
    <property type="entry name" value="BPD_transp_1"/>
    <property type="match status" value="1"/>
</dbReference>
<evidence type="ECO:0000313" key="10">
    <source>
        <dbReference type="Proteomes" id="UP000284057"/>
    </source>
</evidence>
<evidence type="ECO:0000259" key="8">
    <source>
        <dbReference type="PROSITE" id="PS50928"/>
    </source>
</evidence>
<evidence type="ECO:0000256" key="4">
    <source>
        <dbReference type="ARBA" id="ARBA00022692"/>
    </source>
</evidence>
<dbReference type="CDD" id="cd06261">
    <property type="entry name" value="TM_PBP2"/>
    <property type="match status" value="1"/>
</dbReference>
<evidence type="ECO:0000256" key="7">
    <source>
        <dbReference type="RuleBase" id="RU363032"/>
    </source>
</evidence>
<keyword evidence="3" id="KW-1003">Cell membrane</keyword>
<sequence>MAVLVGVFVMYPIVDTVGISLTDYNGLQPGNYVGLRNYGALLDDPTFATAIVNSAVIAAAVTVALTCIPLPLAYWIHRRIPFRRFFRAALYLPVVVPIIVSSVAWKVILDDHGILNYLLQWSGVRDTPVGWLTDPAWAKWSVIVVIVWRSLGVYLLIYLAYILTVPDELFEAAAVDGASGVRTFFSVVVPLMRPAILLCTIVSLANSLKAFDEVYVLTSGGPLNASKNVAYLIWETAFENLEFGAASAMAVVLLLAVAVVVGAVLLLARRRSV</sequence>